<dbReference type="AlphaFoldDB" id="A0A0R0JQQ4"/>
<evidence type="ECO:0000256" key="2">
    <source>
        <dbReference type="ARBA" id="ARBA00022801"/>
    </source>
</evidence>
<accession>A0A2K7KJ28</accession>
<dbReference type="EMBL" id="CM000838">
    <property type="protein sequence ID" value="KRH57104.2"/>
    <property type="molecule type" value="Genomic_DNA"/>
</dbReference>
<keyword evidence="8" id="KW-1185">Reference proteome</keyword>
<dbReference type="InParanoid" id="A0A0R0JQQ4"/>
<evidence type="ECO:0000256" key="3">
    <source>
        <dbReference type="PIRSR" id="PIRSR600407-1"/>
    </source>
</evidence>
<evidence type="ECO:0000313" key="7">
    <source>
        <dbReference type="EnsemblPlants" id="KRH57104"/>
    </source>
</evidence>
<feature type="transmembrane region" description="Helical" evidence="5">
    <location>
        <begin position="338"/>
        <end position="358"/>
    </location>
</feature>
<dbReference type="SMR" id="A0A0R0JQQ4"/>
<dbReference type="PANTHER" id="PTHR11782">
    <property type="entry name" value="ADENOSINE/GUANOSINE DIPHOSPHATASE"/>
    <property type="match status" value="1"/>
</dbReference>
<evidence type="ECO:0000256" key="1">
    <source>
        <dbReference type="ARBA" id="ARBA00009283"/>
    </source>
</evidence>
<dbReference type="PaxDb" id="3847-GLYMA05G02440.2"/>
<dbReference type="GO" id="GO:0017110">
    <property type="term" value="F:nucleoside diphosphate phosphatase activity"/>
    <property type="evidence" value="ECO:0000318"/>
    <property type="project" value="GO_Central"/>
</dbReference>
<reference evidence="6 7" key="1">
    <citation type="journal article" date="2010" name="Nature">
        <title>Genome sequence of the palaeopolyploid soybean.</title>
        <authorList>
            <person name="Schmutz J."/>
            <person name="Cannon S.B."/>
            <person name="Schlueter J."/>
            <person name="Ma J."/>
            <person name="Mitros T."/>
            <person name="Nelson W."/>
            <person name="Hyten D.L."/>
            <person name="Song Q."/>
            <person name="Thelen J.J."/>
            <person name="Cheng J."/>
            <person name="Xu D."/>
            <person name="Hellsten U."/>
            <person name="May G.D."/>
            <person name="Yu Y."/>
            <person name="Sakurai T."/>
            <person name="Umezawa T."/>
            <person name="Bhattacharyya M.K."/>
            <person name="Sandhu D."/>
            <person name="Valliyodan B."/>
            <person name="Lindquist E."/>
            <person name="Peto M."/>
            <person name="Grant D."/>
            <person name="Shu S."/>
            <person name="Goodstein D."/>
            <person name="Barry K."/>
            <person name="Futrell-Griggs M."/>
            <person name="Abernathy B."/>
            <person name="Du J."/>
            <person name="Tian Z."/>
            <person name="Zhu L."/>
            <person name="Gill N."/>
            <person name="Joshi T."/>
            <person name="Libault M."/>
            <person name="Sethuraman A."/>
            <person name="Zhang X.-C."/>
            <person name="Shinozaki K."/>
            <person name="Nguyen H.T."/>
            <person name="Wing R.A."/>
            <person name="Cregan P."/>
            <person name="Specht J."/>
            <person name="Grimwood J."/>
            <person name="Rokhsar D."/>
            <person name="Stacey G."/>
            <person name="Shoemaker R.C."/>
            <person name="Jackson S.A."/>
        </authorList>
    </citation>
    <scope>NUCLEOTIDE SEQUENCE</scope>
    <source>
        <strain evidence="7">cv. Williams 82</strain>
        <tissue evidence="6">Callus</tissue>
    </source>
</reference>
<dbReference type="GO" id="GO:0016020">
    <property type="term" value="C:membrane"/>
    <property type="evidence" value="ECO:0000318"/>
    <property type="project" value="GO_Central"/>
</dbReference>
<feature type="active site" description="Proton acceptor" evidence="3">
    <location>
        <position position="54"/>
    </location>
</feature>
<sequence>MQGKTPVFVLATAELRRLPREEASRVLGDVEAVVKDHNFMFSKSWIRFLSGREEAYYGWVALNHKMGMFDSYPGSPTLGLVDLGGSSLQVVVEIDGAGDDVHMMRLKLSSTEPRILAYSLPAFGLNDAFDRTVSHAQEQSNVERTELRHPCLVSTFAQNYTCLSCSGLASIYQKNRSQHQESEHYSLRLTGELDREQCKELAIAAAMNLSDSKVSHLNVSKNCQASSFSGIGTGILNLTAVAHPIKFHALSSFFFVYNKYGNVSDNPNYAGQFCLQVAYMASLIEYGLCLGDVEMVFGPGDISWTLGAALIEGKFLWLNSTSHKFHVLISTLKNVKVMSSPTFLFAVLLLLLLIVYFSQVKLPMPSRRGFCSWLIFAVLYSCKTLI</sequence>
<evidence type="ECO:0000256" key="5">
    <source>
        <dbReference type="SAM" id="Phobius"/>
    </source>
</evidence>
<keyword evidence="4" id="KW-0067">ATP-binding</keyword>
<dbReference type="OMA" id="KNCKERS"/>
<evidence type="ECO:0000256" key="4">
    <source>
        <dbReference type="PIRSR" id="PIRSR600407-2"/>
    </source>
</evidence>
<evidence type="ECO:0000313" key="8">
    <source>
        <dbReference type="Proteomes" id="UP000008827"/>
    </source>
</evidence>
<keyword evidence="5" id="KW-1133">Transmembrane helix</keyword>
<keyword evidence="5" id="KW-0812">Transmembrane</keyword>
<dbReference type="Proteomes" id="UP000008827">
    <property type="component" value="Chromosome 5"/>
</dbReference>
<accession>A0A0R0JQQ4</accession>
<dbReference type="Gramene" id="KRH57104">
    <property type="protein sequence ID" value="KRH57104"/>
    <property type="gene ID" value="GLYMA_05G039700"/>
</dbReference>
<dbReference type="Gene3D" id="3.30.420.40">
    <property type="match status" value="1"/>
</dbReference>
<evidence type="ECO:0008006" key="9">
    <source>
        <dbReference type="Google" id="ProtNLM"/>
    </source>
</evidence>
<dbReference type="Pfam" id="PF01150">
    <property type="entry name" value="GDA1_CD39"/>
    <property type="match status" value="1"/>
</dbReference>
<keyword evidence="5" id="KW-0472">Membrane</keyword>
<reference evidence="6" key="3">
    <citation type="submission" date="2018-07" db="EMBL/GenBank/DDBJ databases">
        <title>WGS assembly of Glycine max.</title>
        <authorList>
            <person name="Schmutz J."/>
            <person name="Cannon S."/>
            <person name="Schlueter J."/>
            <person name="Ma J."/>
            <person name="Mitros T."/>
            <person name="Nelson W."/>
            <person name="Hyten D."/>
            <person name="Song Q."/>
            <person name="Thelen J."/>
            <person name="Cheng J."/>
            <person name="Xu D."/>
            <person name="Hellsten U."/>
            <person name="May G."/>
            <person name="Yu Y."/>
            <person name="Sakurai T."/>
            <person name="Umezawa T."/>
            <person name="Bhattacharyya M."/>
            <person name="Sandhu D."/>
            <person name="Valliyodan B."/>
            <person name="Lindquist E."/>
            <person name="Peto M."/>
            <person name="Grant D."/>
            <person name="Shu S."/>
            <person name="Goodstein D."/>
            <person name="Barry K."/>
            <person name="Futrell-Griggs M."/>
            <person name="Abernathy B."/>
            <person name="Du J."/>
            <person name="Tian Z."/>
            <person name="Zhu L."/>
            <person name="Gill N."/>
            <person name="Joshi T."/>
            <person name="Libault M."/>
            <person name="Sethuraman A."/>
            <person name="Zhang X."/>
            <person name="Shinozaki K."/>
            <person name="Nguyen H."/>
            <person name="Wing R."/>
            <person name="Cregan P."/>
            <person name="Specht J."/>
            <person name="Grimwood J."/>
            <person name="Rokhsar D."/>
            <person name="Stacey G."/>
            <person name="Shoemaker R."/>
            <person name="Jackson S."/>
        </authorList>
    </citation>
    <scope>NUCLEOTIDE SEQUENCE</scope>
    <source>
        <tissue evidence="6">Callus</tissue>
    </source>
</reference>
<keyword evidence="4" id="KW-0547">Nucleotide-binding</keyword>
<protein>
    <recommendedName>
        <fullName evidence="9">Apyrase</fullName>
    </recommendedName>
</protein>
<keyword evidence="2" id="KW-0378">Hydrolase</keyword>
<dbReference type="Gene3D" id="3.30.420.150">
    <property type="entry name" value="Exopolyphosphatase. Domain 2"/>
    <property type="match status" value="1"/>
</dbReference>
<feature type="binding site" evidence="4">
    <location>
        <begin position="85"/>
        <end position="89"/>
    </location>
    <ligand>
        <name>ATP</name>
        <dbReference type="ChEBI" id="CHEBI:30616"/>
    </ligand>
</feature>
<evidence type="ECO:0000313" key="6">
    <source>
        <dbReference type="EMBL" id="KRH57104.2"/>
    </source>
</evidence>
<dbReference type="PANTHER" id="PTHR11782:SF92">
    <property type="entry name" value="APYRASE 7"/>
    <property type="match status" value="1"/>
</dbReference>
<dbReference type="GO" id="GO:0005524">
    <property type="term" value="F:ATP binding"/>
    <property type="evidence" value="ECO:0007669"/>
    <property type="project" value="UniProtKB-KW"/>
</dbReference>
<organism evidence="6">
    <name type="scientific">Glycine max</name>
    <name type="common">Soybean</name>
    <name type="synonym">Glycine hispida</name>
    <dbReference type="NCBI Taxonomy" id="3847"/>
    <lineage>
        <taxon>Eukaryota</taxon>
        <taxon>Viridiplantae</taxon>
        <taxon>Streptophyta</taxon>
        <taxon>Embryophyta</taxon>
        <taxon>Tracheophyta</taxon>
        <taxon>Spermatophyta</taxon>
        <taxon>Magnoliopsida</taxon>
        <taxon>eudicotyledons</taxon>
        <taxon>Gunneridae</taxon>
        <taxon>Pentapetalae</taxon>
        <taxon>rosids</taxon>
        <taxon>fabids</taxon>
        <taxon>Fabales</taxon>
        <taxon>Fabaceae</taxon>
        <taxon>Papilionoideae</taxon>
        <taxon>50 kb inversion clade</taxon>
        <taxon>NPAAA clade</taxon>
        <taxon>indigoferoid/millettioid clade</taxon>
        <taxon>Phaseoleae</taxon>
        <taxon>Glycine</taxon>
        <taxon>Glycine subgen. Soja</taxon>
    </lineage>
</organism>
<reference evidence="7" key="2">
    <citation type="submission" date="2018-02" db="UniProtKB">
        <authorList>
            <consortium name="EnsemblPlants"/>
        </authorList>
    </citation>
    <scope>IDENTIFICATION</scope>
    <source>
        <strain evidence="7">Williams 82</strain>
    </source>
</reference>
<dbReference type="InterPro" id="IPR000407">
    <property type="entry name" value="GDA1_CD39_NTPase"/>
</dbReference>
<dbReference type="GO" id="GO:0009134">
    <property type="term" value="P:nucleoside diphosphate catabolic process"/>
    <property type="evidence" value="ECO:0000318"/>
    <property type="project" value="GO_Central"/>
</dbReference>
<gene>
    <name evidence="6" type="ORF">GLYMA_05G039700</name>
</gene>
<comment type="similarity">
    <text evidence="1">Belongs to the GDA1/CD39 NTPase family.</text>
</comment>
<dbReference type="EnsemblPlants" id="KRH57104">
    <property type="protein sequence ID" value="KRH57104"/>
    <property type="gene ID" value="GLYMA_05G039700"/>
</dbReference>
<name>A0A0R0JQQ4_SOYBN</name>
<proteinExistence type="inferred from homology"/>